<keyword evidence="3" id="KW-0804">Transcription</keyword>
<dbReference type="PROSITE" id="PS50043">
    <property type="entry name" value="HTH_LUXR_2"/>
    <property type="match status" value="1"/>
</dbReference>
<keyword evidence="2" id="KW-0238">DNA-binding</keyword>
<dbReference type="Proteomes" id="UP000595512">
    <property type="component" value="Chromosome"/>
</dbReference>
<dbReference type="SMART" id="SM00421">
    <property type="entry name" value="HTH_LUXR"/>
    <property type="match status" value="1"/>
</dbReference>
<name>A0AB37HHE5_9BACI</name>
<dbReference type="InterPro" id="IPR003018">
    <property type="entry name" value="GAF"/>
</dbReference>
<evidence type="ECO:0000313" key="5">
    <source>
        <dbReference type="EMBL" id="QQX27027.1"/>
    </source>
</evidence>
<dbReference type="InterPro" id="IPR016032">
    <property type="entry name" value="Sig_transdc_resp-reg_C-effctor"/>
</dbReference>
<dbReference type="GO" id="GO:0045892">
    <property type="term" value="P:negative regulation of DNA-templated transcription"/>
    <property type="evidence" value="ECO:0007669"/>
    <property type="project" value="UniProtKB-ARBA"/>
</dbReference>
<accession>A0AB37HHE5</accession>
<feature type="domain" description="HTH luxR-type" evidence="4">
    <location>
        <begin position="429"/>
        <end position="494"/>
    </location>
</feature>
<dbReference type="Pfam" id="PF00196">
    <property type="entry name" value="GerE"/>
    <property type="match status" value="1"/>
</dbReference>
<keyword evidence="1" id="KW-0805">Transcription regulation</keyword>
<proteinExistence type="predicted"/>
<dbReference type="AlphaFoldDB" id="A0AB37HHE5"/>
<dbReference type="PRINTS" id="PR00038">
    <property type="entry name" value="HTHLUXR"/>
</dbReference>
<dbReference type="InterPro" id="IPR000792">
    <property type="entry name" value="Tscrpt_reg_LuxR_C"/>
</dbReference>
<evidence type="ECO:0000256" key="2">
    <source>
        <dbReference type="ARBA" id="ARBA00023125"/>
    </source>
</evidence>
<evidence type="ECO:0000256" key="1">
    <source>
        <dbReference type="ARBA" id="ARBA00023015"/>
    </source>
</evidence>
<dbReference type="RefSeq" id="WP_107957906.1">
    <property type="nucleotide sequence ID" value="NZ_JABWUH010000027.1"/>
</dbReference>
<reference evidence="5 6" key="1">
    <citation type="submission" date="2020-12" db="EMBL/GenBank/DDBJ databases">
        <title>Taxonomic evaluation of the Bacillus sporothermodurans group of bacteria based on whole genome sequences.</title>
        <authorList>
            <person name="Fiedler G."/>
            <person name="Herbstmann A.-D."/>
            <person name="Doll E."/>
            <person name="Wenning M."/>
            <person name="Brinks E."/>
            <person name="Kabisch J."/>
            <person name="Breitenwieser F."/>
            <person name="Lappann M."/>
            <person name="Boehnlein C."/>
            <person name="Franz C."/>
        </authorList>
    </citation>
    <scope>NUCLEOTIDE SEQUENCE [LARGE SCALE GENOMIC DNA]</scope>
    <source>
        <strain evidence="5 6">DSM 10599</strain>
    </source>
</reference>
<dbReference type="SUPFAM" id="SSF55781">
    <property type="entry name" value="GAF domain-like"/>
    <property type="match status" value="1"/>
</dbReference>
<protein>
    <submittedName>
        <fullName evidence="5">Response regulator transcription factor</fullName>
    </submittedName>
</protein>
<sequence>MNLTLNNHMKLVLKNGVELLCDHQDQIIKEWAGILEYMKIHHKKSAHAFEFAFSFFSQFLKMSEQNIDHLISDIRTEWFQQFHRPPEPNLLIFILSLLENAVHKVIKLNTTRSFHLHPSVQFLFSKICEEMLASTKHDKFHIDSLCEQMVRSEQLDIEWIARVEHVENGYQLKKITGLSMETKFQVIASSWFQITEEILQKTGGKKGRSDVFPIPWKNETLLFCINNHDGSSIVPFLTYAMHVLQIEEENYQIHWKDAVILFNEWIMRSKNLDEAIKNIAYGYAHYLPFERCAIFRYSNIEEKGQGLFGYHFNDEEIRSIKENIDNFPSLYKSLARLNPANEALKNFQPMYFSHASEEFPYRYVQTFQLESVVVAPIYVPADGKLIGAAFLDRGPGKFFDVDSNTFAALLKFGQGAGELLSKFTEPEHWPSKDPLLSSREISVLELLAEGASTTEAAEALHLSEYTVRDYVSNIMKRLNARNRTEAAVKAIRLGIIK</sequence>
<dbReference type="EMBL" id="CP066701">
    <property type="protein sequence ID" value="QQX27027.1"/>
    <property type="molecule type" value="Genomic_DNA"/>
</dbReference>
<organism evidence="5 6">
    <name type="scientific">Heyndrickxia sporothermodurans</name>
    <dbReference type="NCBI Taxonomy" id="46224"/>
    <lineage>
        <taxon>Bacteria</taxon>
        <taxon>Bacillati</taxon>
        <taxon>Bacillota</taxon>
        <taxon>Bacilli</taxon>
        <taxon>Bacillales</taxon>
        <taxon>Bacillaceae</taxon>
        <taxon>Heyndrickxia</taxon>
    </lineage>
</organism>
<gene>
    <name evidence="5" type="ORF">JGZ69_09825</name>
</gene>
<dbReference type="CDD" id="cd06170">
    <property type="entry name" value="LuxR_C_like"/>
    <property type="match status" value="1"/>
</dbReference>
<dbReference type="PANTHER" id="PTHR44688:SF16">
    <property type="entry name" value="DNA-BINDING TRANSCRIPTIONAL ACTIVATOR DEVR_DOSR"/>
    <property type="match status" value="1"/>
</dbReference>
<dbReference type="Gene3D" id="3.30.450.40">
    <property type="match status" value="1"/>
</dbReference>
<evidence type="ECO:0000259" key="4">
    <source>
        <dbReference type="PROSITE" id="PS50043"/>
    </source>
</evidence>
<dbReference type="InterPro" id="IPR029016">
    <property type="entry name" value="GAF-like_dom_sf"/>
</dbReference>
<evidence type="ECO:0000256" key="3">
    <source>
        <dbReference type="ARBA" id="ARBA00023163"/>
    </source>
</evidence>
<dbReference type="Gene3D" id="1.10.10.10">
    <property type="entry name" value="Winged helix-like DNA-binding domain superfamily/Winged helix DNA-binding domain"/>
    <property type="match status" value="1"/>
</dbReference>
<dbReference type="GO" id="GO:0003677">
    <property type="term" value="F:DNA binding"/>
    <property type="evidence" value="ECO:0007669"/>
    <property type="project" value="UniProtKB-KW"/>
</dbReference>
<dbReference type="InterPro" id="IPR036388">
    <property type="entry name" value="WH-like_DNA-bd_sf"/>
</dbReference>
<evidence type="ECO:0000313" key="6">
    <source>
        <dbReference type="Proteomes" id="UP000595512"/>
    </source>
</evidence>
<dbReference type="PANTHER" id="PTHR44688">
    <property type="entry name" value="DNA-BINDING TRANSCRIPTIONAL ACTIVATOR DEVR_DOSR"/>
    <property type="match status" value="1"/>
</dbReference>
<dbReference type="SUPFAM" id="SSF46894">
    <property type="entry name" value="C-terminal effector domain of the bipartite response regulators"/>
    <property type="match status" value="1"/>
</dbReference>
<dbReference type="Pfam" id="PF01590">
    <property type="entry name" value="GAF"/>
    <property type="match status" value="1"/>
</dbReference>
<dbReference type="KEGG" id="hspo:JGZ69_09825"/>